<evidence type="ECO:0000313" key="2">
    <source>
        <dbReference type="Proteomes" id="UP001223520"/>
    </source>
</evidence>
<gene>
    <name evidence="1" type="ORF">QI031_23145</name>
</gene>
<proteinExistence type="predicted"/>
<evidence type="ECO:0008006" key="3">
    <source>
        <dbReference type="Google" id="ProtNLM"/>
    </source>
</evidence>
<name>A0AAJ6NQB8_9CYAN</name>
<dbReference type="InterPro" id="IPR038146">
    <property type="entry name" value="933W_put_Xis_sf"/>
</dbReference>
<organism evidence="1 2">
    <name type="scientific">Halotia branconii CENA392</name>
    <dbReference type="NCBI Taxonomy" id="1539056"/>
    <lineage>
        <taxon>Bacteria</taxon>
        <taxon>Bacillati</taxon>
        <taxon>Cyanobacteriota</taxon>
        <taxon>Cyanophyceae</taxon>
        <taxon>Nostocales</taxon>
        <taxon>Nodulariaceae</taxon>
        <taxon>Halotia</taxon>
    </lineage>
</organism>
<dbReference type="EMBL" id="CP124543">
    <property type="protein sequence ID" value="WGV24637.1"/>
    <property type="molecule type" value="Genomic_DNA"/>
</dbReference>
<sequence length="96" mass="11444">MDVKGKEVFMSFTFCNKHVLAQRLGYSPHTLKAIRQRGDWLEGIHYIRPNGNSRVIRYNLDLCLNWFANQNNPNAHHKEIERYLMSLEGEKRRKSR</sequence>
<accession>A0AAJ6NQB8</accession>
<dbReference type="RefSeq" id="WP_281481956.1">
    <property type="nucleotide sequence ID" value="NZ_CP124543.1"/>
</dbReference>
<reference evidence="1 2" key="1">
    <citation type="journal article" date="2023" name="Limnol Oceanogr Lett">
        <title>Environmental adaptations by the intertidal Antarctic cyanobacterium Halotia branconii CENA392 as revealed using long-read genome sequencing.</title>
        <authorList>
            <person name="Dextro R.B."/>
            <person name="Delbaje E."/>
            <person name="Freitas P.N.N."/>
            <person name="Geraldes V."/>
            <person name="Pinto E."/>
            <person name="Long P.F."/>
            <person name="Fiore M.F."/>
        </authorList>
    </citation>
    <scope>NUCLEOTIDE SEQUENCE [LARGE SCALE GENOMIC DNA]</scope>
    <source>
        <strain evidence="1 2">CENA392</strain>
    </source>
</reference>
<dbReference type="AlphaFoldDB" id="A0AAJ6NQB8"/>
<keyword evidence="2" id="KW-1185">Reference proteome</keyword>
<dbReference type="Gene3D" id="1.10.1660.60">
    <property type="entry name" value="Putative excisionased domain DUF1233"/>
    <property type="match status" value="1"/>
</dbReference>
<dbReference type="Proteomes" id="UP001223520">
    <property type="component" value="Chromosome"/>
</dbReference>
<protein>
    <recommendedName>
        <fullName evidence="3">Excisionase</fullName>
    </recommendedName>
</protein>
<evidence type="ECO:0000313" key="1">
    <source>
        <dbReference type="EMBL" id="WGV24637.1"/>
    </source>
</evidence>
<dbReference type="KEGG" id="hbq:QI031_23145"/>